<organism evidence="2 3">
    <name type="scientific">Baudoinia panamericana (strain UAMH 10762)</name>
    <name type="common">Angels' share fungus</name>
    <name type="synonym">Baudoinia compniacensis (strain UAMH 10762)</name>
    <dbReference type="NCBI Taxonomy" id="717646"/>
    <lineage>
        <taxon>Eukaryota</taxon>
        <taxon>Fungi</taxon>
        <taxon>Dikarya</taxon>
        <taxon>Ascomycota</taxon>
        <taxon>Pezizomycotina</taxon>
        <taxon>Dothideomycetes</taxon>
        <taxon>Dothideomycetidae</taxon>
        <taxon>Mycosphaerellales</taxon>
        <taxon>Teratosphaeriaceae</taxon>
        <taxon>Baudoinia</taxon>
    </lineage>
</organism>
<gene>
    <name evidence="2" type="ORF">BAUCODRAFT_126512</name>
</gene>
<reference evidence="2 3" key="1">
    <citation type="journal article" date="2012" name="PLoS Pathog.">
        <title>Diverse lifestyles and strategies of plant pathogenesis encoded in the genomes of eighteen Dothideomycetes fungi.</title>
        <authorList>
            <person name="Ohm R.A."/>
            <person name="Feau N."/>
            <person name="Henrissat B."/>
            <person name="Schoch C.L."/>
            <person name="Horwitz B.A."/>
            <person name="Barry K.W."/>
            <person name="Condon B.J."/>
            <person name="Copeland A.C."/>
            <person name="Dhillon B."/>
            <person name="Glaser F."/>
            <person name="Hesse C.N."/>
            <person name="Kosti I."/>
            <person name="LaButti K."/>
            <person name="Lindquist E.A."/>
            <person name="Lucas S."/>
            <person name="Salamov A.A."/>
            <person name="Bradshaw R.E."/>
            <person name="Ciuffetti L."/>
            <person name="Hamelin R.C."/>
            <person name="Kema G.H.J."/>
            <person name="Lawrence C."/>
            <person name="Scott J.A."/>
            <person name="Spatafora J.W."/>
            <person name="Turgeon B.G."/>
            <person name="de Wit P.J.G.M."/>
            <person name="Zhong S."/>
            <person name="Goodwin S.B."/>
            <person name="Grigoriev I.V."/>
        </authorList>
    </citation>
    <scope>NUCLEOTIDE SEQUENCE [LARGE SCALE GENOMIC DNA]</scope>
    <source>
        <strain evidence="2 3">UAMH 10762</strain>
    </source>
</reference>
<dbReference type="EMBL" id="KB445562">
    <property type="protein sequence ID" value="EMC92544.1"/>
    <property type="molecule type" value="Genomic_DNA"/>
</dbReference>
<dbReference type="AlphaFoldDB" id="M2N0W6"/>
<dbReference type="HOGENOM" id="CLU_129945_1_0_1"/>
<feature type="transmembrane region" description="Helical" evidence="1">
    <location>
        <begin position="6"/>
        <end position="23"/>
    </location>
</feature>
<keyword evidence="1" id="KW-0472">Membrane</keyword>
<evidence type="ECO:0000313" key="2">
    <source>
        <dbReference type="EMBL" id="EMC92544.1"/>
    </source>
</evidence>
<dbReference type="Proteomes" id="UP000011761">
    <property type="component" value="Unassembled WGS sequence"/>
</dbReference>
<evidence type="ECO:0008006" key="4">
    <source>
        <dbReference type="Google" id="ProtNLM"/>
    </source>
</evidence>
<proteinExistence type="predicted"/>
<dbReference type="OrthoDB" id="5355126at2759"/>
<dbReference type="KEGG" id="bcom:BAUCODRAFT_126512"/>
<evidence type="ECO:0000256" key="1">
    <source>
        <dbReference type="SAM" id="Phobius"/>
    </source>
</evidence>
<name>M2N0W6_BAUPA</name>
<protein>
    <recommendedName>
        <fullName evidence="4">Calcofluor white hypersensitive protein</fullName>
    </recommendedName>
</protein>
<keyword evidence="1" id="KW-1133">Transmembrane helix</keyword>
<keyword evidence="3" id="KW-1185">Reference proteome</keyword>
<sequence>MAGRNFWVITGGALAAGAGYYLYNAGGSPSAAEKRLEADATKLGRELGLTKTTETKKVAEVSVADAGKKIDEMTRDAKSSINSVDKKLESYRTQAEKTIDSTLKEARDSANKAADKFDKATLEATDKAKSGISSWFGGSK</sequence>
<dbReference type="OMA" id="NFWVITG"/>
<dbReference type="GeneID" id="19108060"/>
<evidence type="ECO:0000313" key="3">
    <source>
        <dbReference type="Proteomes" id="UP000011761"/>
    </source>
</evidence>
<keyword evidence="1" id="KW-0812">Transmembrane</keyword>
<dbReference type="RefSeq" id="XP_007680827.1">
    <property type="nucleotide sequence ID" value="XM_007682637.1"/>
</dbReference>
<accession>M2N0W6</accession>
<dbReference type="eggNOG" id="ENOG502SSX2">
    <property type="taxonomic scope" value="Eukaryota"/>
</dbReference>